<keyword evidence="1" id="KW-0677">Repeat</keyword>
<name>A0A381P1S7_9ZZZZ</name>
<dbReference type="PROSITE" id="PS51125">
    <property type="entry name" value="NHL"/>
    <property type="match status" value="5"/>
</dbReference>
<dbReference type="PANTHER" id="PTHR24104">
    <property type="entry name" value="E3 UBIQUITIN-PROTEIN LIGASE NHLRC1-RELATED"/>
    <property type="match status" value="1"/>
</dbReference>
<dbReference type="Pfam" id="PF01436">
    <property type="entry name" value="NHL"/>
    <property type="match status" value="4"/>
</dbReference>
<sequence>MPRPYGLLRAGFPYLKSLGMRRLTNFPIDIALGAEGWMYVLCRQDGTALVRKYSFEDEDGGNFGDVGDDEGKLQWPVSIIADSEENLFISDEALNRISCFSSDGEFISSFGEYGAEKGQLDRPAGLAFDAEKNVYVVDSKNHRLQKFTKNGELILSWGSHGDGEGQFDLPWGITVDELGDVYVADWRNDRVQKFTSDGDFIMEFGQSGAGDGEFNRPTDVTVDSDGDIYVCDRGNNRVQLFNEEAGYVDKFVGDATLSQVAREYMMTNASPNRIRDMAVLEPQKLLRQPRSIAVDPGGHLFITDTGSYRIQVYQKEAIHLEPHQFAPPMRSVTLHQE</sequence>
<proteinExistence type="predicted"/>
<dbReference type="AlphaFoldDB" id="A0A381P1S7"/>
<dbReference type="EMBL" id="UINC01000772">
    <property type="protein sequence ID" value="SUZ60895.1"/>
    <property type="molecule type" value="Genomic_DNA"/>
</dbReference>
<dbReference type="PANTHER" id="PTHR24104:SF25">
    <property type="entry name" value="PROTEIN LIN-41"/>
    <property type="match status" value="1"/>
</dbReference>
<dbReference type="Gene3D" id="2.120.10.30">
    <property type="entry name" value="TolB, C-terminal domain"/>
    <property type="match status" value="2"/>
</dbReference>
<dbReference type="GO" id="GO:0008270">
    <property type="term" value="F:zinc ion binding"/>
    <property type="evidence" value="ECO:0007669"/>
    <property type="project" value="UniProtKB-KW"/>
</dbReference>
<reference evidence="2" key="1">
    <citation type="submission" date="2018-05" db="EMBL/GenBank/DDBJ databases">
        <authorList>
            <person name="Lanie J.A."/>
            <person name="Ng W.-L."/>
            <person name="Kazmierczak K.M."/>
            <person name="Andrzejewski T.M."/>
            <person name="Davidsen T.M."/>
            <person name="Wayne K.J."/>
            <person name="Tettelin H."/>
            <person name="Glass J.I."/>
            <person name="Rusch D."/>
            <person name="Podicherti R."/>
            <person name="Tsui H.-C.T."/>
            <person name="Winkler M.E."/>
        </authorList>
    </citation>
    <scope>NUCLEOTIDE SEQUENCE</scope>
</reference>
<accession>A0A381P1S7</accession>
<evidence type="ECO:0000256" key="1">
    <source>
        <dbReference type="ARBA" id="ARBA00022737"/>
    </source>
</evidence>
<dbReference type="InterPro" id="IPR001258">
    <property type="entry name" value="NHL_repeat"/>
</dbReference>
<dbReference type="InterPro" id="IPR011042">
    <property type="entry name" value="6-blade_b-propeller_TolB-like"/>
</dbReference>
<dbReference type="CDD" id="cd05819">
    <property type="entry name" value="NHL"/>
    <property type="match status" value="1"/>
</dbReference>
<dbReference type="InterPro" id="IPR050952">
    <property type="entry name" value="TRIM-NHL_E3_ligases"/>
</dbReference>
<dbReference type="SUPFAM" id="SSF63829">
    <property type="entry name" value="Calcium-dependent phosphotriesterase"/>
    <property type="match status" value="1"/>
</dbReference>
<evidence type="ECO:0008006" key="3">
    <source>
        <dbReference type="Google" id="ProtNLM"/>
    </source>
</evidence>
<gene>
    <name evidence="2" type="ORF">METZ01_LOCUS13749</name>
</gene>
<protein>
    <recommendedName>
        <fullName evidence="3">SMP-30/Gluconolactonase/LRE-like region domain-containing protein</fullName>
    </recommendedName>
</protein>
<evidence type="ECO:0000313" key="2">
    <source>
        <dbReference type="EMBL" id="SUZ60895.1"/>
    </source>
</evidence>
<organism evidence="2">
    <name type="scientific">marine metagenome</name>
    <dbReference type="NCBI Taxonomy" id="408172"/>
    <lineage>
        <taxon>unclassified sequences</taxon>
        <taxon>metagenomes</taxon>
        <taxon>ecological metagenomes</taxon>
    </lineage>
</organism>